<feature type="compositionally biased region" description="Basic and acidic residues" evidence="1">
    <location>
        <begin position="55"/>
        <end position="64"/>
    </location>
</feature>
<organism evidence="2 3">
    <name type="scientific">Dermabacter vaginalis</name>
    <dbReference type="NCBI Taxonomy" id="1630135"/>
    <lineage>
        <taxon>Bacteria</taxon>
        <taxon>Bacillati</taxon>
        <taxon>Actinomycetota</taxon>
        <taxon>Actinomycetes</taxon>
        <taxon>Micrococcales</taxon>
        <taxon>Dermabacteraceae</taxon>
        <taxon>Dermabacter</taxon>
    </lineage>
</organism>
<reference evidence="2 3" key="1">
    <citation type="submission" date="2015-06" db="EMBL/GenBank/DDBJ databases">
        <title>Investigation of pathophysiology for high-risk pregnancy and development of treatment modality based on it.</title>
        <authorList>
            <person name="Kim B.-C."/>
            <person name="Lim S."/>
        </authorList>
    </citation>
    <scope>NUCLEOTIDE SEQUENCE [LARGE SCALE GENOMIC DNA]</scope>
    <source>
        <strain evidence="2 3">AD1-86</strain>
    </source>
</reference>
<gene>
    <name evidence="2" type="ORF">DAD186_10220</name>
</gene>
<proteinExistence type="predicted"/>
<evidence type="ECO:0000313" key="2">
    <source>
        <dbReference type="EMBL" id="ANP27572.1"/>
    </source>
</evidence>
<evidence type="ECO:0000256" key="1">
    <source>
        <dbReference type="SAM" id="MobiDB-lite"/>
    </source>
</evidence>
<feature type="compositionally biased region" description="Low complexity" evidence="1">
    <location>
        <begin position="273"/>
        <end position="291"/>
    </location>
</feature>
<feature type="region of interest" description="Disordered" evidence="1">
    <location>
        <begin position="55"/>
        <end position="107"/>
    </location>
</feature>
<evidence type="ECO:0000313" key="3">
    <source>
        <dbReference type="Proteomes" id="UP000092596"/>
    </source>
</evidence>
<sequence>MHASGLVTGQVDHPGQLLRAALTHVTVVPDVLIDPQGRHTGEPGRVTGQTFELGLDRAPQRRPADPQPAGEPSDRGVLAAQLSDCPPHRAAGQDAASGDQGRDLLGERPPRALDLAAAPTSLPPDDLDPNVAVRHVAQHPHPPAAAEHDDPAVRAARQLPGRRDRHPHGDRVAINPLDSNAIEPEQKIAASAGIGGRARVGAPRSVRHVEVLANKSGSLVAPDPRGPRPLPAAQPAEPLTPHRNGEESNKGQAPGDFAARRAQGGGDPMRSTPPVLAGGAGRPAVRPATPGEQPASPPDPAELAHR</sequence>
<feature type="region of interest" description="Disordered" evidence="1">
    <location>
        <begin position="140"/>
        <end position="180"/>
    </location>
</feature>
<dbReference type="Proteomes" id="UP000092596">
    <property type="component" value="Chromosome"/>
</dbReference>
<dbReference type="EMBL" id="CP012117">
    <property type="protein sequence ID" value="ANP27572.1"/>
    <property type="molecule type" value="Genomic_DNA"/>
</dbReference>
<accession>A0A1B0ZIA3</accession>
<feature type="region of interest" description="Disordered" evidence="1">
    <location>
        <begin position="214"/>
        <end position="306"/>
    </location>
</feature>
<dbReference type="AlphaFoldDB" id="A0A1B0ZIA3"/>
<feature type="compositionally biased region" description="Low complexity" evidence="1">
    <location>
        <begin position="89"/>
        <end position="99"/>
    </location>
</feature>
<name>A0A1B0ZIA3_9MICO</name>
<dbReference type="KEGG" id="dva:DAD186_10220"/>
<protein>
    <submittedName>
        <fullName evidence="2">Uncharacterized protein</fullName>
    </submittedName>
</protein>